<feature type="non-terminal residue" evidence="1">
    <location>
        <position position="1"/>
    </location>
</feature>
<evidence type="ECO:0000313" key="1">
    <source>
        <dbReference type="EMBL" id="PAA47721.1"/>
    </source>
</evidence>
<dbReference type="EMBL" id="NIVC01004354">
    <property type="protein sequence ID" value="PAA47721.1"/>
    <property type="molecule type" value="Genomic_DNA"/>
</dbReference>
<reference evidence="1 3" key="1">
    <citation type="submission" date="2017-06" db="EMBL/GenBank/DDBJ databases">
        <title>A platform for efficient transgenesis in Macrostomum lignano, a flatworm model organism for stem cell research.</title>
        <authorList>
            <person name="Berezikov E."/>
        </authorList>
    </citation>
    <scope>NUCLEOTIDE SEQUENCE [LARGE SCALE GENOMIC DNA]</scope>
    <source>
        <strain evidence="1">DV1</strain>
        <tissue evidence="1">Whole organism</tissue>
    </source>
</reference>
<dbReference type="AlphaFoldDB" id="A0A267DEL9"/>
<protein>
    <submittedName>
        <fullName evidence="1">Uncharacterized protein</fullName>
    </submittedName>
</protein>
<evidence type="ECO:0000313" key="2">
    <source>
        <dbReference type="EMBL" id="PAA89645.1"/>
    </source>
</evidence>
<gene>
    <name evidence="2" type="ORF">BOX15_Mlig001590g1</name>
    <name evidence="1" type="ORF">BOX15_Mlig015566g1</name>
</gene>
<organism evidence="1 3">
    <name type="scientific">Macrostomum lignano</name>
    <dbReference type="NCBI Taxonomy" id="282301"/>
    <lineage>
        <taxon>Eukaryota</taxon>
        <taxon>Metazoa</taxon>
        <taxon>Spiralia</taxon>
        <taxon>Lophotrochozoa</taxon>
        <taxon>Platyhelminthes</taxon>
        <taxon>Rhabditophora</taxon>
        <taxon>Macrostomorpha</taxon>
        <taxon>Macrostomida</taxon>
        <taxon>Macrostomidae</taxon>
        <taxon>Macrostomum</taxon>
    </lineage>
</organism>
<keyword evidence="3" id="KW-1185">Reference proteome</keyword>
<name>A0A267DEL9_9PLAT</name>
<dbReference type="EMBL" id="NIVC01000142">
    <property type="protein sequence ID" value="PAA89645.1"/>
    <property type="molecule type" value="Genomic_DNA"/>
</dbReference>
<dbReference type="Proteomes" id="UP000215902">
    <property type="component" value="Unassembled WGS sequence"/>
</dbReference>
<sequence>NSNASNEDSLENLVGKLKSNLASNADWLKQNTPESWLASSGMSRDQFLAAVAKCQAEQAEDEDDQPIVVEEAGKAPEEESLDSLLVGLRQQIRNNPAVLVGMSAKAGKAPAKQGQK</sequence>
<comment type="caution">
    <text evidence="1">The sequence shown here is derived from an EMBL/GenBank/DDBJ whole genome shotgun (WGS) entry which is preliminary data.</text>
</comment>
<evidence type="ECO:0000313" key="3">
    <source>
        <dbReference type="Proteomes" id="UP000215902"/>
    </source>
</evidence>
<proteinExistence type="predicted"/>
<accession>A0A267DEL9</accession>